<evidence type="ECO:0008006" key="8">
    <source>
        <dbReference type="Google" id="ProtNLM"/>
    </source>
</evidence>
<evidence type="ECO:0000256" key="1">
    <source>
        <dbReference type="ARBA" id="ARBA00023224"/>
    </source>
</evidence>
<gene>
    <name evidence="6" type="ORF">DK846_10345</name>
</gene>
<dbReference type="Pfam" id="PF13426">
    <property type="entry name" value="PAS_9"/>
    <property type="match status" value="1"/>
</dbReference>
<protein>
    <recommendedName>
        <fullName evidence="8">Chemotaxis protein</fullName>
    </recommendedName>
</protein>
<dbReference type="SMART" id="SM00091">
    <property type="entry name" value="PAS"/>
    <property type="match status" value="4"/>
</dbReference>
<dbReference type="Gene3D" id="1.20.120.1530">
    <property type="match status" value="1"/>
</dbReference>
<dbReference type="PROSITE" id="PS50111">
    <property type="entry name" value="CHEMOTAXIS_TRANSDUC_2"/>
    <property type="match status" value="1"/>
</dbReference>
<evidence type="ECO:0000313" key="6">
    <source>
        <dbReference type="EMBL" id="PWR71259.1"/>
    </source>
</evidence>
<accession>A0A2V2MV55</accession>
<dbReference type="SUPFAM" id="SSF58104">
    <property type="entry name" value="Methyl-accepting chemotaxis protein (MCP) signaling domain"/>
    <property type="match status" value="1"/>
</dbReference>
<dbReference type="PANTHER" id="PTHR32089:SF112">
    <property type="entry name" value="LYSOZYME-LIKE PROTEIN-RELATED"/>
    <property type="match status" value="1"/>
</dbReference>
<dbReference type="CDD" id="cd11386">
    <property type="entry name" value="MCP_signal"/>
    <property type="match status" value="1"/>
</dbReference>
<feature type="domain" description="Methyl-accepting transducer" evidence="4">
    <location>
        <begin position="667"/>
        <end position="903"/>
    </location>
</feature>
<dbReference type="InterPro" id="IPR003660">
    <property type="entry name" value="HAMP_dom"/>
</dbReference>
<proteinExistence type="inferred from homology"/>
<dbReference type="Pfam" id="PF18947">
    <property type="entry name" value="HAMP_2"/>
    <property type="match status" value="1"/>
</dbReference>
<sequence>MYFCFIGRFREDTMTEQYQSVISAVDTQSLQTIIDSIPIGTLIIGKQGVFIDCNKETLRIFDASDRNEIIGKQPSILSPLKQKNGSDTAFEVERLINKAFSTGSVSFYWEHMTLKMKQFPARVTLKPILYNGEQCLLTTVIDMSKQVRIEENKALINQNPYALLKLNPDLTIAEVNPAFTKISGYRWEDWIGKTLADFKTIKREGLTVEDAVKSKSIVSGTVVVDFPTGIKNMEYSYIPVFDSEGNLIIIYDIFADLTELVQRINESDALVKENPASIITMDTQGNILAVNPSFLDLCKLPEKQLLSMKIQEFNITKREGQSFGDVLTLKKPGKGRLVVDFGWAVKTLDFTYIPIIDVNGNVVNVVAMYIDISEQVAYIDEIQTFIQENPNAILMVDTDQHIRDNNPAFEKILGYTHEESLKMKLSDINVTERVGPTIREALETKKAARGRMVVDSPKGVKNLDYVYIPITNQKGDVIRFIEIFSDMTEIRSLLSYLERSVELVQQNIRSLANGNTTFSVEILEADEHSAQAREQFVKIGQAVETARQAITSLVSDSDAIAKAAIAGNIQYRSDPSIHEGDYRTIIEGMNQTLDSITAPVYESMKIAEAYANYNFAIRFDQKIEVKGEWIQFRNALNNIGIKVSEAVSLINKNISDLATRAEQANVSIEEVITGAQQIATNTGKVSQNSEQGGDGISQVLRAMEDLNETVGAVSRKAESVSVSSNQANELAKGGITLAHRSEKAMGDITLSTEEVDSIVSGINSEMDEIGKIVRLISDIASQTNLLALNAAIEAARAGDAGRGFAVVASEVKSLALDSRKSAETIDDIITKLQARAKQATEAMEKSTTAVMEGSNALEETLTAFNRIADTIGEINNNTVEVASASEEQAASVEEVTASIQEVANLIQNTSQEAGDAAAASQEASASIDEIGQIMSGVVGIVENVSGEMAKFKI</sequence>
<dbReference type="Pfam" id="PF08448">
    <property type="entry name" value="PAS_4"/>
    <property type="match status" value="3"/>
</dbReference>
<dbReference type="InterPro" id="IPR004089">
    <property type="entry name" value="MCPsignal_dom"/>
</dbReference>
<evidence type="ECO:0000256" key="2">
    <source>
        <dbReference type="ARBA" id="ARBA00029447"/>
    </source>
</evidence>
<dbReference type="Gene3D" id="1.10.287.950">
    <property type="entry name" value="Methyl-accepting chemotaxis protein"/>
    <property type="match status" value="1"/>
</dbReference>
<keyword evidence="7" id="KW-1185">Reference proteome</keyword>
<comment type="caution">
    <text evidence="6">The sequence shown here is derived from an EMBL/GenBank/DDBJ whole genome shotgun (WGS) entry which is preliminary data.</text>
</comment>
<dbReference type="CDD" id="cd00130">
    <property type="entry name" value="PAS"/>
    <property type="match status" value="3"/>
</dbReference>
<organism evidence="6 7">
    <name type="scientific">Methanospirillum lacunae</name>
    <dbReference type="NCBI Taxonomy" id="668570"/>
    <lineage>
        <taxon>Archaea</taxon>
        <taxon>Methanobacteriati</taxon>
        <taxon>Methanobacteriota</taxon>
        <taxon>Stenosarchaea group</taxon>
        <taxon>Methanomicrobia</taxon>
        <taxon>Methanomicrobiales</taxon>
        <taxon>Methanospirillaceae</taxon>
        <taxon>Methanospirillum</taxon>
    </lineage>
</organism>
<dbReference type="InterPro" id="IPR013656">
    <property type="entry name" value="PAS_4"/>
</dbReference>
<keyword evidence="1 3" id="KW-0807">Transducer</keyword>
<reference evidence="6 7" key="1">
    <citation type="submission" date="2018-05" db="EMBL/GenBank/DDBJ databases">
        <title>Draft genome of Methanospirillum lacunae Ki8-1.</title>
        <authorList>
            <person name="Dueholm M.S."/>
            <person name="Nielsen P.H."/>
            <person name="Bakmann L.F."/>
            <person name="Otzen D.E."/>
        </authorList>
    </citation>
    <scope>NUCLEOTIDE SEQUENCE [LARGE SCALE GENOMIC DNA]</scope>
    <source>
        <strain evidence="6 7">Ki8-1</strain>
    </source>
</reference>
<dbReference type="PANTHER" id="PTHR32089">
    <property type="entry name" value="METHYL-ACCEPTING CHEMOTAXIS PROTEIN MCPB"/>
    <property type="match status" value="1"/>
</dbReference>
<dbReference type="GO" id="GO:0016020">
    <property type="term" value="C:membrane"/>
    <property type="evidence" value="ECO:0007669"/>
    <property type="project" value="InterPro"/>
</dbReference>
<dbReference type="GO" id="GO:0007165">
    <property type="term" value="P:signal transduction"/>
    <property type="evidence" value="ECO:0007669"/>
    <property type="project" value="UniProtKB-KW"/>
</dbReference>
<evidence type="ECO:0000256" key="3">
    <source>
        <dbReference type="PROSITE-ProRule" id="PRU00284"/>
    </source>
</evidence>
<name>A0A2V2MV55_9EURY</name>
<evidence type="ECO:0000259" key="5">
    <source>
        <dbReference type="PROSITE" id="PS50112"/>
    </source>
</evidence>
<comment type="similarity">
    <text evidence="2">Belongs to the methyl-accepting chemotaxis (MCP) protein family.</text>
</comment>
<dbReference type="Pfam" id="PF00015">
    <property type="entry name" value="MCPsignal"/>
    <property type="match status" value="1"/>
</dbReference>
<dbReference type="EMBL" id="QGMY01000008">
    <property type="protein sequence ID" value="PWR71259.1"/>
    <property type="molecule type" value="Genomic_DNA"/>
</dbReference>
<dbReference type="InterPro" id="IPR000014">
    <property type="entry name" value="PAS"/>
</dbReference>
<dbReference type="Proteomes" id="UP000245657">
    <property type="component" value="Unassembled WGS sequence"/>
</dbReference>
<dbReference type="AlphaFoldDB" id="A0A2V2MV55"/>
<evidence type="ECO:0000259" key="4">
    <source>
        <dbReference type="PROSITE" id="PS50111"/>
    </source>
</evidence>
<dbReference type="SUPFAM" id="SSF55785">
    <property type="entry name" value="PYP-like sensor domain (PAS domain)"/>
    <property type="match status" value="4"/>
</dbReference>
<feature type="domain" description="PAS" evidence="5">
    <location>
        <begin position="148"/>
        <end position="195"/>
    </location>
</feature>
<dbReference type="SMART" id="SM00283">
    <property type="entry name" value="MA"/>
    <property type="match status" value="1"/>
</dbReference>
<feature type="domain" description="PAS" evidence="5">
    <location>
        <begin position="378"/>
        <end position="436"/>
    </location>
</feature>
<dbReference type="PROSITE" id="PS50112">
    <property type="entry name" value="PAS"/>
    <property type="match status" value="2"/>
</dbReference>
<dbReference type="InterPro" id="IPR035965">
    <property type="entry name" value="PAS-like_dom_sf"/>
</dbReference>
<evidence type="ECO:0000313" key="7">
    <source>
        <dbReference type="Proteomes" id="UP000245657"/>
    </source>
</evidence>
<dbReference type="NCBIfam" id="TIGR00229">
    <property type="entry name" value="sensory_box"/>
    <property type="match status" value="1"/>
</dbReference>
<dbReference type="Gene3D" id="3.30.450.20">
    <property type="entry name" value="PAS domain"/>
    <property type="match status" value="4"/>
</dbReference>